<dbReference type="Proteomes" id="UP000193228">
    <property type="component" value="Unassembled WGS sequence"/>
</dbReference>
<gene>
    <name evidence="2" type="ORF">SAMN06265784_101996</name>
</gene>
<dbReference type="Pfam" id="PF13211">
    <property type="entry name" value="DUF4019"/>
    <property type="match status" value="1"/>
</dbReference>
<dbReference type="InterPro" id="IPR025091">
    <property type="entry name" value="DUF4019"/>
</dbReference>
<organism evidence="2 3">
    <name type="scientific">Paraburkholderia susongensis</name>
    <dbReference type="NCBI Taxonomy" id="1515439"/>
    <lineage>
        <taxon>Bacteria</taxon>
        <taxon>Pseudomonadati</taxon>
        <taxon>Pseudomonadota</taxon>
        <taxon>Betaproteobacteria</taxon>
        <taxon>Burkholderiales</taxon>
        <taxon>Burkholderiaceae</taxon>
        <taxon>Paraburkholderia</taxon>
    </lineage>
</organism>
<dbReference type="EMBL" id="FXAT01000001">
    <property type="protein sequence ID" value="SMG17761.1"/>
    <property type="molecule type" value="Genomic_DNA"/>
</dbReference>
<dbReference type="RefSeq" id="WP_085481093.1">
    <property type="nucleotide sequence ID" value="NZ_FXAT01000001.1"/>
</dbReference>
<protein>
    <submittedName>
        <fullName evidence="2">Uncharacterized protein</fullName>
    </submittedName>
</protein>
<evidence type="ECO:0000256" key="1">
    <source>
        <dbReference type="SAM" id="SignalP"/>
    </source>
</evidence>
<keyword evidence="3" id="KW-1185">Reference proteome</keyword>
<evidence type="ECO:0000313" key="2">
    <source>
        <dbReference type="EMBL" id="SMG17761.1"/>
    </source>
</evidence>
<proteinExistence type="predicted"/>
<evidence type="ECO:0000313" key="3">
    <source>
        <dbReference type="Proteomes" id="UP000193228"/>
    </source>
</evidence>
<dbReference type="OrthoDB" id="7193436at2"/>
<keyword evidence="1" id="KW-0732">Signal</keyword>
<name>A0A1X7IS86_9BURK</name>
<feature type="signal peptide" evidence="1">
    <location>
        <begin position="1"/>
        <end position="21"/>
    </location>
</feature>
<dbReference type="AlphaFoldDB" id="A0A1X7IS86"/>
<reference evidence="3" key="1">
    <citation type="submission" date="2017-04" db="EMBL/GenBank/DDBJ databases">
        <authorList>
            <person name="Varghese N."/>
            <person name="Submissions S."/>
        </authorList>
    </citation>
    <scope>NUCLEOTIDE SEQUENCE [LARGE SCALE GENOMIC DNA]</scope>
    <source>
        <strain evidence="3">LMG 29540</strain>
    </source>
</reference>
<accession>A0A1X7IS86</accession>
<sequence>MRTGRLCFCIALAFLATLARGEGATDQTLERQEKALHAIDEFAHEICNDISTSDSQQNITLDANGQAQLSRLLKFVGDLGFNAGAKYSLSDYKGLVQADVGKALHDAQECRIDVLNSLKDKMLASPSGSSDAGHTNRHGVPTQLVWRQPSESPNSFAAHWLTYLDNQEWDKAYAELGQEAKDSYSSSEFAQLLYSQRSPRGRVLTRKFVGAQPADRKATAPPDVKGIAVLYNTTFEYSSSVTAEPGEVVLLLLSPQGKYRVAAYNCQTCGGS</sequence>
<feature type="chain" id="PRO_5013118309" evidence="1">
    <location>
        <begin position="22"/>
        <end position="272"/>
    </location>
</feature>